<keyword evidence="5" id="KW-0804">Transcription</keyword>
<evidence type="ECO:0000256" key="1">
    <source>
        <dbReference type="ARBA" id="ARBA00022723"/>
    </source>
</evidence>
<reference evidence="9 10" key="1">
    <citation type="submission" date="2019-04" db="EMBL/GenBank/DDBJ databases">
        <title>Friends and foes A comparative genomics studyof 23 Aspergillus species from section Flavi.</title>
        <authorList>
            <consortium name="DOE Joint Genome Institute"/>
            <person name="Kjaerbolling I."/>
            <person name="Vesth T."/>
            <person name="Frisvad J.C."/>
            <person name="Nybo J.L."/>
            <person name="Theobald S."/>
            <person name="Kildgaard S."/>
            <person name="Isbrandt T."/>
            <person name="Kuo A."/>
            <person name="Sato A."/>
            <person name="Lyhne E.K."/>
            <person name="Kogle M.E."/>
            <person name="Wiebenga A."/>
            <person name="Kun R.S."/>
            <person name="Lubbers R.J."/>
            <person name="Makela M.R."/>
            <person name="Barry K."/>
            <person name="Chovatia M."/>
            <person name="Clum A."/>
            <person name="Daum C."/>
            <person name="Haridas S."/>
            <person name="He G."/>
            <person name="LaButti K."/>
            <person name="Lipzen A."/>
            <person name="Mondo S."/>
            <person name="Riley R."/>
            <person name="Salamov A."/>
            <person name="Simmons B.A."/>
            <person name="Magnuson J.K."/>
            <person name="Henrissat B."/>
            <person name="Mortensen U.H."/>
            <person name="Larsen T.O."/>
            <person name="Devries R.P."/>
            <person name="Grigoriev I.V."/>
            <person name="Machida M."/>
            <person name="Baker S.E."/>
            <person name="Andersen M.R."/>
        </authorList>
    </citation>
    <scope>NUCLEOTIDE SEQUENCE [LARGE SCALE GENOMIC DNA]</scope>
    <source>
        <strain evidence="9 10">IBT 29228</strain>
    </source>
</reference>
<feature type="domain" description="Zn(2)-C6 fungal-type" evidence="8">
    <location>
        <begin position="14"/>
        <end position="44"/>
    </location>
</feature>
<dbReference type="PANTHER" id="PTHR31944">
    <property type="entry name" value="HEME-RESPONSIVE ZINC FINGER TRANSCRIPTION FACTOR HAP1"/>
    <property type="match status" value="1"/>
</dbReference>
<dbReference type="SMART" id="SM00066">
    <property type="entry name" value="GAL4"/>
    <property type="match status" value="1"/>
</dbReference>
<evidence type="ECO:0000256" key="6">
    <source>
        <dbReference type="ARBA" id="ARBA00023242"/>
    </source>
</evidence>
<dbReference type="Pfam" id="PF00172">
    <property type="entry name" value="Zn_clus"/>
    <property type="match status" value="1"/>
</dbReference>
<keyword evidence="2" id="KW-0862">Zinc</keyword>
<evidence type="ECO:0000256" key="2">
    <source>
        <dbReference type="ARBA" id="ARBA00022833"/>
    </source>
</evidence>
<evidence type="ECO:0000256" key="5">
    <source>
        <dbReference type="ARBA" id="ARBA00023163"/>
    </source>
</evidence>
<dbReference type="GO" id="GO:0001228">
    <property type="term" value="F:DNA-binding transcription activator activity, RNA polymerase II-specific"/>
    <property type="evidence" value="ECO:0007669"/>
    <property type="project" value="TreeGrafter"/>
</dbReference>
<accession>A0A5N7BJS0</accession>
<sequence>MTGPERRRRRPAVSCSLCRRRKIRCDRKTPCSNCVRSKNEACIYETHPSDHPRPQVNHGQTITLESREDPSPIAPSASSDVSRPLTMISHAHESIASGLPDATSPKSQASAGDVEALKKRVKNLEEQLLKASQRPLQSSGPAPLPDARTVNSPMCEVDSRLFGETQVITRNVVHKSRMFGQSHWINGVFGICRDVLEMLEPYVHDETSDVLSAMRRCKDLARVIKSRRTPSWPAPPTSALPSKEVADELVDCYLRTSETVYRVLHIPSFQRDYEALWVSNRAPDLAFLVQVKLVLAIGATVYDEKFSLRASAIQWIHEAQTWFSEPVCKSRRSIQFLQINILLLIARELVNVGGDTIWTAAGALLRTAVYWGLHRDPVYLSNRTVFICEMRRRLWNTILEMALHSSMACGTPVFISLDDFDTAPPDNYDDDQLEADAPIPKPEDELTQLSIPIALRKTLPIRLAIVKLLNDLSSKSTYEETLRLDAEFRVSYSALRRTLHKYNADTNFASLFPIHMVDCLMLRYLLTLHLPFFAMIPHETAYAYSRKVVVETSLRIWHLLNPSSSFMAAHTRHDTSSTVRNDFERLAICGNGYLRMFGMQSSLAIAAELTTQLQEEERLGPVFLRTDLLTVVNGSKEWLFRSIEAGETNIKGYVLVELIEAKITGLRQGLAHDQLVMLLLKAAMDAEAKCLRILEESAAQGQTEGFLNGLSKVGPDMASQSMDDWDLMMTNVLLNQSTAEPMNWVFNEIPLVPLLPS</sequence>
<dbReference type="GO" id="GO:0008270">
    <property type="term" value="F:zinc ion binding"/>
    <property type="evidence" value="ECO:0007669"/>
    <property type="project" value="InterPro"/>
</dbReference>
<name>A0A5N7BJS0_9EURO</name>
<keyword evidence="6" id="KW-0539">Nucleus</keyword>
<dbReference type="PROSITE" id="PS00463">
    <property type="entry name" value="ZN2_CY6_FUNGAL_1"/>
    <property type="match status" value="1"/>
</dbReference>
<evidence type="ECO:0000313" key="9">
    <source>
        <dbReference type="EMBL" id="KAE8381978.1"/>
    </source>
</evidence>
<gene>
    <name evidence="9" type="ORF">BDV26DRAFT_49287</name>
</gene>
<dbReference type="Proteomes" id="UP000326198">
    <property type="component" value="Unassembled WGS sequence"/>
</dbReference>
<proteinExistence type="predicted"/>
<dbReference type="CDD" id="cd12148">
    <property type="entry name" value="fungal_TF_MHR"/>
    <property type="match status" value="1"/>
</dbReference>
<dbReference type="Gene3D" id="4.10.240.10">
    <property type="entry name" value="Zn(2)-C6 fungal-type DNA-binding domain"/>
    <property type="match status" value="1"/>
</dbReference>
<dbReference type="CDD" id="cd00067">
    <property type="entry name" value="GAL4"/>
    <property type="match status" value="1"/>
</dbReference>
<dbReference type="InterPro" id="IPR001138">
    <property type="entry name" value="Zn2Cys6_DnaBD"/>
</dbReference>
<evidence type="ECO:0000259" key="8">
    <source>
        <dbReference type="PROSITE" id="PS50048"/>
    </source>
</evidence>
<keyword evidence="1" id="KW-0479">Metal-binding</keyword>
<dbReference type="GO" id="GO:0006351">
    <property type="term" value="P:DNA-templated transcription"/>
    <property type="evidence" value="ECO:0007669"/>
    <property type="project" value="InterPro"/>
</dbReference>
<dbReference type="PROSITE" id="PS50048">
    <property type="entry name" value="ZN2_CY6_FUNGAL_2"/>
    <property type="match status" value="1"/>
</dbReference>
<dbReference type="SMART" id="SM00906">
    <property type="entry name" value="Fungal_trans"/>
    <property type="match status" value="1"/>
</dbReference>
<keyword evidence="3" id="KW-0805">Transcription regulation</keyword>
<dbReference type="EMBL" id="ML736166">
    <property type="protein sequence ID" value="KAE8381978.1"/>
    <property type="molecule type" value="Genomic_DNA"/>
</dbReference>
<evidence type="ECO:0000256" key="4">
    <source>
        <dbReference type="ARBA" id="ARBA00023125"/>
    </source>
</evidence>
<dbReference type="GO" id="GO:0000978">
    <property type="term" value="F:RNA polymerase II cis-regulatory region sequence-specific DNA binding"/>
    <property type="evidence" value="ECO:0007669"/>
    <property type="project" value="TreeGrafter"/>
</dbReference>
<dbReference type="InterPro" id="IPR007219">
    <property type="entry name" value="XnlR_reg_dom"/>
</dbReference>
<keyword evidence="10" id="KW-1185">Reference proteome</keyword>
<dbReference type="AlphaFoldDB" id="A0A5N7BJS0"/>
<dbReference type="SUPFAM" id="SSF57701">
    <property type="entry name" value="Zn2/Cys6 DNA-binding domain"/>
    <property type="match status" value="1"/>
</dbReference>
<evidence type="ECO:0000313" key="10">
    <source>
        <dbReference type="Proteomes" id="UP000326198"/>
    </source>
</evidence>
<dbReference type="InterPro" id="IPR036864">
    <property type="entry name" value="Zn2-C6_fun-type_DNA-bd_sf"/>
</dbReference>
<keyword evidence="4" id="KW-0238">DNA-binding</keyword>
<evidence type="ECO:0000256" key="3">
    <source>
        <dbReference type="ARBA" id="ARBA00023015"/>
    </source>
</evidence>
<organism evidence="9 10">
    <name type="scientific">Aspergillus bertholletiae</name>
    <dbReference type="NCBI Taxonomy" id="1226010"/>
    <lineage>
        <taxon>Eukaryota</taxon>
        <taxon>Fungi</taxon>
        <taxon>Dikarya</taxon>
        <taxon>Ascomycota</taxon>
        <taxon>Pezizomycotina</taxon>
        <taxon>Eurotiomycetes</taxon>
        <taxon>Eurotiomycetidae</taxon>
        <taxon>Eurotiales</taxon>
        <taxon>Aspergillaceae</taxon>
        <taxon>Aspergillus</taxon>
        <taxon>Aspergillus subgen. Circumdati</taxon>
    </lineage>
</organism>
<dbReference type="PANTHER" id="PTHR31944:SF131">
    <property type="entry name" value="HEME-RESPONSIVE ZINC FINGER TRANSCRIPTION FACTOR HAP1"/>
    <property type="match status" value="1"/>
</dbReference>
<dbReference type="Pfam" id="PF04082">
    <property type="entry name" value="Fungal_trans"/>
    <property type="match status" value="1"/>
</dbReference>
<dbReference type="GO" id="GO:0005634">
    <property type="term" value="C:nucleus"/>
    <property type="evidence" value="ECO:0007669"/>
    <property type="project" value="TreeGrafter"/>
</dbReference>
<dbReference type="InterPro" id="IPR051430">
    <property type="entry name" value="Fungal_TF_Env_Response"/>
</dbReference>
<dbReference type="OrthoDB" id="4337792at2759"/>
<protein>
    <recommendedName>
        <fullName evidence="8">Zn(2)-C6 fungal-type domain-containing protein</fullName>
    </recommendedName>
</protein>
<feature type="region of interest" description="Disordered" evidence="7">
    <location>
        <begin position="131"/>
        <end position="150"/>
    </location>
</feature>
<evidence type="ECO:0000256" key="7">
    <source>
        <dbReference type="SAM" id="MobiDB-lite"/>
    </source>
</evidence>